<protein>
    <submittedName>
        <fullName evidence="2">SDR family oxidoreductase</fullName>
    </submittedName>
</protein>
<dbReference type="Gene3D" id="3.40.50.720">
    <property type="entry name" value="NAD(P)-binding Rossmann-like Domain"/>
    <property type="match status" value="1"/>
</dbReference>
<evidence type="ECO:0000313" key="3">
    <source>
        <dbReference type="Proteomes" id="UP000624279"/>
    </source>
</evidence>
<dbReference type="Pfam" id="PF01370">
    <property type="entry name" value="Epimerase"/>
    <property type="match status" value="1"/>
</dbReference>
<proteinExistence type="predicted"/>
<accession>A0ABR6Y6R7</accession>
<dbReference type="Proteomes" id="UP000624279">
    <property type="component" value="Unassembled WGS sequence"/>
</dbReference>
<dbReference type="InterPro" id="IPR036291">
    <property type="entry name" value="NAD(P)-bd_dom_sf"/>
</dbReference>
<gene>
    <name evidence="2" type="ORF">H8K55_01810</name>
</gene>
<organism evidence="2 3">
    <name type="scientific">Undibacterium flavidum</name>
    <dbReference type="NCBI Taxonomy" id="2762297"/>
    <lineage>
        <taxon>Bacteria</taxon>
        <taxon>Pseudomonadati</taxon>
        <taxon>Pseudomonadota</taxon>
        <taxon>Betaproteobacteria</taxon>
        <taxon>Burkholderiales</taxon>
        <taxon>Oxalobacteraceae</taxon>
        <taxon>Undibacterium</taxon>
    </lineage>
</organism>
<dbReference type="EMBL" id="JACOGA010000001">
    <property type="protein sequence ID" value="MBC3872309.1"/>
    <property type="molecule type" value="Genomic_DNA"/>
</dbReference>
<evidence type="ECO:0000259" key="1">
    <source>
        <dbReference type="Pfam" id="PF01370"/>
    </source>
</evidence>
<name>A0ABR6Y6R7_9BURK</name>
<keyword evidence="3" id="KW-1185">Reference proteome</keyword>
<comment type="caution">
    <text evidence="2">The sequence shown here is derived from an EMBL/GenBank/DDBJ whole genome shotgun (WGS) entry which is preliminary data.</text>
</comment>
<dbReference type="InterPro" id="IPR050177">
    <property type="entry name" value="Lipid_A_modif_metabolic_enz"/>
</dbReference>
<feature type="domain" description="NAD-dependent epimerase/dehydratase" evidence="1">
    <location>
        <begin position="7"/>
        <end position="202"/>
    </location>
</feature>
<reference evidence="2 3" key="1">
    <citation type="submission" date="2020-08" db="EMBL/GenBank/DDBJ databases">
        <title>Novel species isolated from subtropical streams in China.</title>
        <authorList>
            <person name="Lu H."/>
        </authorList>
    </citation>
    <scope>NUCLEOTIDE SEQUENCE [LARGE SCALE GENOMIC DNA]</scope>
    <source>
        <strain evidence="2 3">LX15W</strain>
    </source>
</reference>
<evidence type="ECO:0000313" key="2">
    <source>
        <dbReference type="EMBL" id="MBC3872309.1"/>
    </source>
</evidence>
<dbReference type="InterPro" id="IPR001509">
    <property type="entry name" value="Epimerase_deHydtase"/>
</dbReference>
<dbReference type="SUPFAM" id="SSF51735">
    <property type="entry name" value="NAD(P)-binding Rossmann-fold domains"/>
    <property type="match status" value="1"/>
</dbReference>
<sequence>MQRQATLVGGHGFVGRHLDAYLRAAAWSCELIPRTDKEIPTRHLGHVFYCAGLTADFRERPFDTVEAHVSYLGQWLKSAKFDSLTYLSSTRVYADAASTSESASLLVNPGVAGDLYNLSKLMGESLCLQSGRSVRIVRLSNVYGLQMPEQNFLAEILSAATRDKHVRFRSAPESEKDYISVRDVVAALPRIALDSCNGIFNLASGVNVSNRMIADSLMKVGVTCEFEANAPLIKFPRIETQKLEAKFGNRTCDLVQDLPSLLQHYGEAI</sequence>
<dbReference type="CDD" id="cd08946">
    <property type="entry name" value="SDR_e"/>
    <property type="match status" value="1"/>
</dbReference>
<dbReference type="PANTHER" id="PTHR43245">
    <property type="entry name" value="BIFUNCTIONAL POLYMYXIN RESISTANCE PROTEIN ARNA"/>
    <property type="match status" value="1"/>
</dbReference>